<dbReference type="PANTHER" id="PTHR30349">
    <property type="entry name" value="PHAGE INTEGRASE-RELATED"/>
    <property type="match status" value="1"/>
</dbReference>
<dbReference type="Gene3D" id="1.10.150.130">
    <property type="match status" value="1"/>
</dbReference>
<dbReference type="PROSITE" id="PS51898">
    <property type="entry name" value="TYR_RECOMBINASE"/>
    <property type="match status" value="1"/>
</dbReference>
<accession>A0A4R5DJB5</accession>
<dbReference type="InterPro" id="IPR010998">
    <property type="entry name" value="Integrase_recombinase_N"/>
</dbReference>
<dbReference type="InParanoid" id="A0A4R5DJB5"/>
<comment type="similarity">
    <text evidence="1">Belongs to the 'phage' integrase family.</text>
</comment>
<dbReference type="InterPro" id="IPR013762">
    <property type="entry name" value="Integrase-like_cat_sf"/>
</dbReference>
<dbReference type="InterPro" id="IPR002104">
    <property type="entry name" value="Integrase_catalytic"/>
</dbReference>
<evidence type="ECO:0000313" key="8">
    <source>
        <dbReference type="Proteomes" id="UP000294739"/>
    </source>
</evidence>
<protein>
    <submittedName>
        <fullName evidence="7">Site-specific integrase</fullName>
    </submittedName>
</protein>
<dbReference type="InterPro" id="IPR011010">
    <property type="entry name" value="DNA_brk_join_enz"/>
</dbReference>
<evidence type="ECO:0000313" key="7">
    <source>
        <dbReference type="EMBL" id="TDE10653.1"/>
    </source>
</evidence>
<evidence type="ECO:0000259" key="6">
    <source>
        <dbReference type="PROSITE" id="PS51900"/>
    </source>
</evidence>
<comment type="caution">
    <text evidence="7">The sequence shown here is derived from an EMBL/GenBank/DDBJ whole genome shotgun (WGS) entry which is preliminary data.</text>
</comment>
<dbReference type="RefSeq" id="WP_131894429.1">
    <property type="nucleotide sequence ID" value="NZ_SMKZ01000013.1"/>
</dbReference>
<dbReference type="CDD" id="cd01189">
    <property type="entry name" value="INT_ICEBs1_C_like"/>
    <property type="match status" value="1"/>
</dbReference>
<dbReference type="Pfam" id="PF00589">
    <property type="entry name" value="Phage_integrase"/>
    <property type="match status" value="1"/>
</dbReference>
<dbReference type="Gene3D" id="1.10.443.10">
    <property type="entry name" value="Intergrase catalytic core"/>
    <property type="match status" value="1"/>
</dbReference>
<keyword evidence="8" id="KW-1185">Reference proteome</keyword>
<gene>
    <name evidence="7" type="ORF">E1269_11305</name>
</gene>
<dbReference type="GO" id="GO:0006310">
    <property type="term" value="P:DNA recombination"/>
    <property type="evidence" value="ECO:0007669"/>
    <property type="project" value="UniProtKB-KW"/>
</dbReference>
<proteinExistence type="inferred from homology"/>
<dbReference type="SUPFAM" id="SSF56349">
    <property type="entry name" value="DNA breaking-rejoining enzymes"/>
    <property type="match status" value="1"/>
</dbReference>
<feature type="domain" description="Core-binding (CB)" evidence="6">
    <location>
        <begin position="77"/>
        <end position="162"/>
    </location>
</feature>
<sequence>MSTKKPTGVTQRHRTRCAKSGRCGCPWAFEVELPAGADGSRRRVTKSGYAGQREAKKARDAVIAEERSGTLTDDRSLTVAVYLRRWLARKVDTGSIRPATVASYTRHVELLVAEIGHHRLHELRAHHIEAGYRKIAKANPAMGPASLVRLHATLRSALRAAVKRREGLTHDPCQHVELPKARRPRVQVWSVPQWQTFMSCPAVAEHPMKPLFEVAALTGMRRGELVELQWSDIDLAAGVVTVKRQAVVVGHEVIVGPPKTASGDHRLVDLDAGTVELLKRLKRSQARQRLALGPAWLDDEGHVFTREDGAPWHPERVTKTFVRLAKAGGLEPCRFHDLRHLQASLMLAAGVEVGIVSKRLGHSTVTLTSDTYSHLMPGVGKAAAEAAAGLLSDASSG</sequence>
<dbReference type="InterPro" id="IPR050090">
    <property type="entry name" value="Tyrosine_recombinase_XerCD"/>
</dbReference>
<keyword evidence="3" id="KW-0233">DNA recombination</keyword>
<evidence type="ECO:0000259" key="5">
    <source>
        <dbReference type="PROSITE" id="PS51898"/>
    </source>
</evidence>
<dbReference type="InterPro" id="IPR044068">
    <property type="entry name" value="CB"/>
</dbReference>
<evidence type="ECO:0000256" key="1">
    <source>
        <dbReference type="ARBA" id="ARBA00008857"/>
    </source>
</evidence>
<dbReference type="GO" id="GO:0015074">
    <property type="term" value="P:DNA integration"/>
    <property type="evidence" value="ECO:0007669"/>
    <property type="project" value="InterPro"/>
</dbReference>
<feature type="domain" description="Tyr recombinase" evidence="5">
    <location>
        <begin position="184"/>
        <end position="385"/>
    </location>
</feature>
<dbReference type="Proteomes" id="UP000294739">
    <property type="component" value="Unassembled WGS sequence"/>
</dbReference>
<evidence type="ECO:0000256" key="4">
    <source>
        <dbReference type="PROSITE-ProRule" id="PRU01248"/>
    </source>
</evidence>
<name>A0A4R5DJB5_9ACTN</name>
<dbReference type="OrthoDB" id="1822491at2"/>
<dbReference type="PROSITE" id="PS51900">
    <property type="entry name" value="CB"/>
    <property type="match status" value="1"/>
</dbReference>
<keyword evidence="2 4" id="KW-0238">DNA-binding</keyword>
<organism evidence="7 8">
    <name type="scientific">Jiangella asiatica</name>
    <dbReference type="NCBI Taxonomy" id="2530372"/>
    <lineage>
        <taxon>Bacteria</taxon>
        <taxon>Bacillati</taxon>
        <taxon>Actinomycetota</taxon>
        <taxon>Actinomycetes</taxon>
        <taxon>Jiangellales</taxon>
        <taxon>Jiangellaceae</taxon>
        <taxon>Jiangella</taxon>
    </lineage>
</organism>
<dbReference type="AlphaFoldDB" id="A0A4R5DJB5"/>
<dbReference type="PANTHER" id="PTHR30349:SF41">
    <property type="entry name" value="INTEGRASE_RECOMBINASE PROTEIN MJ0367-RELATED"/>
    <property type="match status" value="1"/>
</dbReference>
<reference evidence="7 8" key="1">
    <citation type="submission" date="2019-03" db="EMBL/GenBank/DDBJ databases">
        <title>Draft genome sequences of novel Actinobacteria.</title>
        <authorList>
            <person name="Sahin N."/>
            <person name="Ay H."/>
            <person name="Saygin H."/>
        </authorList>
    </citation>
    <scope>NUCLEOTIDE SEQUENCE [LARGE SCALE GENOMIC DNA]</scope>
    <source>
        <strain evidence="7 8">5K138</strain>
    </source>
</reference>
<dbReference type="EMBL" id="SMKZ01000013">
    <property type="protein sequence ID" value="TDE10653.1"/>
    <property type="molecule type" value="Genomic_DNA"/>
</dbReference>
<evidence type="ECO:0000256" key="3">
    <source>
        <dbReference type="ARBA" id="ARBA00023172"/>
    </source>
</evidence>
<evidence type="ECO:0000256" key="2">
    <source>
        <dbReference type="ARBA" id="ARBA00023125"/>
    </source>
</evidence>
<dbReference type="GO" id="GO:0003677">
    <property type="term" value="F:DNA binding"/>
    <property type="evidence" value="ECO:0007669"/>
    <property type="project" value="UniProtKB-UniRule"/>
</dbReference>